<dbReference type="InterPro" id="IPR048716">
    <property type="entry name" value="Phosphatase-like_N"/>
</dbReference>
<keyword evidence="3" id="KW-1185">Reference proteome</keyword>
<feature type="domain" description="Protein-tyrosine-phosphatase-like N-terminal" evidence="1">
    <location>
        <begin position="10"/>
        <end position="65"/>
    </location>
</feature>
<dbReference type="Proteomes" id="UP001235064">
    <property type="component" value="Unassembled WGS sequence"/>
</dbReference>
<protein>
    <recommendedName>
        <fullName evidence="1">Protein-tyrosine-phosphatase-like N-terminal domain-containing protein</fullName>
    </recommendedName>
</protein>
<accession>A0ABT7MZ03</accession>
<sequence>MDQRSEQRALDEAVGRLSERFPSVGRERIAEIVQEEFDSFAGAKVRDYVPVLAENAATDRLRTFAKLEQPRDLESPDVMAAATSLAVAGEIDDEVRRDPFEVEGAKEQTGLLYGDLSNG</sequence>
<evidence type="ECO:0000313" key="2">
    <source>
        <dbReference type="EMBL" id="MDL9979666.1"/>
    </source>
</evidence>
<dbReference type="RefSeq" id="WP_286288601.1">
    <property type="nucleotide sequence ID" value="NZ_JASXSZ010000003.1"/>
</dbReference>
<dbReference type="Gene3D" id="1.10.8.1060">
    <property type="entry name" value="Corynebacterium glutamicum thioredoxin-dependent arsenate reductase, N-terminal domain"/>
    <property type="match status" value="1"/>
</dbReference>
<proteinExistence type="predicted"/>
<name>A0ABT7MZ03_9MICO</name>
<reference evidence="2 3" key="1">
    <citation type="submission" date="2023-06" db="EMBL/GenBank/DDBJ databases">
        <title>Microbacterium sp. nov., isolated from a waste landfill.</title>
        <authorList>
            <person name="Wen W."/>
        </authorList>
    </citation>
    <scope>NUCLEOTIDE SEQUENCE [LARGE SCALE GENOMIC DNA]</scope>
    <source>
        <strain evidence="2 3">ASV49</strain>
    </source>
</reference>
<dbReference type="EMBL" id="JASXSZ010000003">
    <property type="protein sequence ID" value="MDL9979666.1"/>
    <property type="molecule type" value="Genomic_DNA"/>
</dbReference>
<organism evidence="2 3">
    <name type="scientific">Microbacterium candidum</name>
    <dbReference type="NCBI Taxonomy" id="3041922"/>
    <lineage>
        <taxon>Bacteria</taxon>
        <taxon>Bacillati</taxon>
        <taxon>Actinomycetota</taxon>
        <taxon>Actinomycetes</taxon>
        <taxon>Micrococcales</taxon>
        <taxon>Microbacteriaceae</taxon>
        <taxon>Microbacterium</taxon>
    </lineage>
</organism>
<evidence type="ECO:0000259" key="1">
    <source>
        <dbReference type="Pfam" id="PF21234"/>
    </source>
</evidence>
<comment type="caution">
    <text evidence="2">The sequence shown here is derived from an EMBL/GenBank/DDBJ whole genome shotgun (WGS) entry which is preliminary data.</text>
</comment>
<dbReference type="Pfam" id="PF21234">
    <property type="entry name" value="Phosphatase-like_N"/>
    <property type="match status" value="1"/>
</dbReference>
<evidence type="ECO:0000313" key="3">
    <source>
        <dbReference type="Proteomes" id="UP001235064"/>
    </source>
</evidence>
<dbReference type="NCBIfam" id="NF046112">
    <property type="entry name" value="MSMEG_6209_Nter"/>
    <property type="match status" value="1"/>
</dbReference>
<gene>
    <name evidence="2" type="ORF">QSV35_10000</name>
</gene>